<name>A0A382LFA5_9ZZZZ</name>
<evidence type="ECO:0000313" key="1">
    <source>
        <dbReference type="EMBL" id="SVC34843.1"/>
    </source>
</evidence>
<proteinExistence type="predicted"/>
<gene>
    <name evidence="1" type="ORF">METZ01_LOCUS287697</name>
</gene>
<dbReference type="AlphaFoldDB" id="A0A382LFA5"/>
<sequence>MPIIASLLNRAANDPTTRVVEITTAAAPRTHSLRHRSFYNYQREPTVFEDYLANTHSKRIIGRAAEI</sequence>
<organism evidence="1">
    <name type="scientific">marine metagenome</name>
    <dbReference type="NCBI Taxonomy" id="408172"/>
    <lineage>
        <taxon>unclassified sequences</taxon>
        <taxon>metagenomes</taxon>
        <taxon>ecological metagenomes</taxon>
    </lineage>
</organism>
<reference evidence="1" key="1">
    <citation type="submission" date="2018-05" db="EMBL/GenBank/DDBJ databases">
        <authorList>
            <person name="Lanie J.A."/>
            <person name="Ng W.-L."/>
            <person name="Kazmierczak K.M."/>
            <person name="Andrzejewski T.M."/>
            <person name="Davidsen T.M."/>
            <person name="Wayne K.J."/>
            <person name="Tettelin H."/>
            <person name="Glass J.I."/>
            <person name="Rusch D."/>
            <person name="Podicherti R."/>
            <person name="Tsui H.-C.T."/>
            <person name="Winkler M.E."/>
        </authorList>
    </citation>
    <scope>NUCLEOTIDE SEQUENCE</scope>
</reference>
<dbReference type="EMBL" id="UINC01086411">
    <property type="protein sequence ID" value="SVC34843.1"/>
    <property type="molecule type" value="Genomic_DNA"/>
</dbReference>
<protein>
    <submittedName>
        <fullName evidence="1">Uncharacterized protein</fullName>
    </submittedName>
</protein>
<accession>A0A382LFA5</accession>